<dbReference type="Proteomes" id="UP000265882">
    <property type="component" value="Unassembled WGS sequence"/>
</dbReference>
<dbReference type="InterPro" id="IPR011989">
    <property type="entry name" value="ARM-like"/>
</dbReference>
<dbReference type="SUPFAM" id="SSF48371">
    <property type="entry name" value="ARM repeat"/>
    <property type="match status" value="1"/>
</dbReference>
<dbReference type="PANTHER" id="PTHR12697:SF5">
    <property type="entry name" value="DEOXYHYPUSINE HYDROXYLASE"/>
    <property type="match status" value="1"/>
</dbReference>
<name>A0A3A4NZG5_ABYX5</name>
<dbReference type="SMART" id="SM00567">
    <property type="entry name" value="EZ_HEAT"/>
    <property type="match status" value="3"/>
</dbReference>
<feature type="region of interest" description="Disordered" evidence="1">
    <location>
        <begin position="127"/>
        <end position="168"/>
    </location>
</feature>
<evidence type="ECO:0008006" key="4">
    <source>
        <dbReference type="Google" id="ProtNLM"/>
    </source>
</evidence>
<dbReference type="GO" id="GO:0016491">
    <property type="term" value="F:oxidoreductase activity"/>
    <property type="evidence" value="ECO:0007669"/>
    <property type="project" value="TreeGrafter"/>
</dbReference>
<dbReference type="InterPro" id="IPR016024">
    <property type="entry name" value="ARM-type_fold"/>
</dbReference>
<dbReference type="PANTHER" id="PTHR12697">
    <property type="entry name" value="PBS LYASE HEAT-LIKE PROTEIN"/>
    <property type="match status" value="1"/>
</dbReference>
<protein>
    <recommendedName>
        <fullName evidence="4">HEAT repeat domain-containing protein</fullName>
    </recommendedName>
</protein>
<evidence type="ECO:0000313" key="2">
    <source>
        <dbReference type="EMBL" id="RJP25877.1"/>
    </source>
</evidence>
<dbReference type="Pfam" id="PF13646">
    <property type="entry name" value="HEAT_2"/>
    <property type="match status" value="1"/>
</dbReference>
<organism evidence="2 3">
    <name type="scientific">Abyssobacteria bacterium (strain SURF_5)</name>
    <dbReference type="NCBI Taxonomy" id="2093360"/>
    <lineage>
        <taxon>Bacteria</taxon>
        <taxon>Pseudomonadati</taxon>
        <taxon>Candidatus Hydrogenedentota</taxon>
        <taxon>Candidatus Abyssobacteria</taxon>
    </lineage>
</organism>
<dbReference type="AlphaFoldDB" id="A0A3A4NZG5"/>
<dbReference type="EMBL" id="QZKU01000017">
    <property type="protein sequence ID" value="RJP25877.1"/>
    <property type="molecule type" value="Genomic_DNA"/>
</dbReference>
<evidence type="ECO:0000313" key="3">
    <source>
        <dbReference type="Proteomes" id="UP000265882"/>
    </source>
</evidence>
<dbReference type="Gene3D" id="1.25.10.10">
    <property type="entry name" value="Leucine-rich Repeat Variant"/>
    <property type="match status" value="1"/>
</dbReference>
<gene>
    <name evidence="2" type="ORF">C4520_01620</name>
</gene>
<accession>A0A3A4NZG5</accession>
<reference evidence="2 3" key="1">
    <citation type="journal article" date="2017" name="ISME J.">
        <title>Energy and carbon metabolisms in a deep terrestrial subsurface fluid microbial community.</title>
        <authorList>
            <person name="Momper L."/>
            <person name="Jungbluth S.P."/>
            <person name="Lee M.D."/>
            <person name="Amend J.P."/>
        </authorList>
    </citation>
    <scope>NUCLEOTIDE SEQUENCE [LARGE SCALE GENOMIC DNA]</scope>
    <source>
        <strain evidence="2">SURF_5</strain>
    </source>
</reference>
<proteinExistence type="predicted"/>
<sequence length="310" mass="33792">MARPDALIEQLKTGDYYSRSTAARALGQIGGDKAEEALMEALGDKDDWVKEYAAEALGKLRSRRALASLGELLKTGNYKVRSSAAEALGRIGGEEARRLLEPLVDESDTWVREAALTALRRISGEEPLSGSEKFSPAAKADSGIETEPELSVSEAAGEQEQGELSSRCGPAARISLTPEEVVQAIIDRNASITQRKMRSGYLLRVPVSGGRFQKVRLKFGATDEDGSPIVQIFTVIAPAKSEHYQWALKLNPAFSYGAIGIVKIDDKEFFALTNTLLEENIDAAAIEKSVRILAEKGDVLEQKLIRKDVW</sequence>
<dbReference type="InterPro" id="IPR004155">
    <property type="entry name" value="PBS_lyase_HEAT"/>
</dbReference>
<evidence type="ECO:0000256" key="1">
    <source>
        <dbReference type="SAM" id="MobiDB-lite"/>
    </source>
</evidence>
<comment type="caution">
    <text evidence="2">The sequence shown here is derived from an EMBL/GenBank/DDBJ whole genome shotgun (WGS) entry which is preliminary data.</text>
</comment>